<keyword evidence="10" id="KW-0862">Zinc</keyword>
<evidence type="ECO:0000256" key="3">
    <source>
        <dbReference type="ARBA" id="ARBA00005532"/>
    </source>
</evidence>
<dbReference type="FunFam" id="3.30.1360.40:FF:000001">
    <property type="entry name" value="Ribosome-recycling factor"/>
    <property type="match status" value="1"/>
</dbReference>
<dbReference type="Pfam" id="PF01255">
    <property type="entry name" value="Prenyltransf"/>
    <property type="match status" value="1"/>
</dbReference>
<dbReference type="InterPro" id="IPR036402">
    <property type="entry name" value="EF-Ts_dimer_sf"/>
</dbReference>
<organism evidence="19">
    <name type="scientific">Menopon gallinae</name>
    <name type="common">poultry shaft louse</name>
    <dbReference type="NCBI Taxonomy" id="328185"/>
    <lineage>
        <taxon>Eukaryota</taxon>
        <taxon>Metazoa</taxon>
        <taxon>Ecdysozoa</taxon>
        <taxon>Arthropoda</taxon>
        <taxon>Hexapoda</taxon>
        <taxon>Insecta</taxon>
        <taxon>Pterygota</taxon>
        <taxon>Neoptera</taxon>
        <taxon>Paraneoptera</taxon>
        <taxon>Psocodea</taxon>
        <taxon>Troctomorpha</taxon>
        <taxon>Phthiraptera</taxon>
        <taxon>Amblycera</taxon>
        <taxon>Menoponidae</taxon>
        <taxon>Menopon</taxon>
    </lineage>
</organism>
<dbReference type="Gene3D" id="3.30.1360.40">
    <property type="match status" value="1"/>
</dbReference>
<dbReference type="GO" id="GO:0016020">
    <property type="term" value="C:membrane"/>
    <property type="evidence" value="ECO:0007669"/>
    <property type="project" value="UniProtKB-SubCell"/>
</dbReference>
<accession>A0AAW2H8U9</accession>
<evidence type="ECO:0000256" key="10">
    <source>
        <dbReference type="ARBA" id="ARBA00022833"/>
    </source>
</evidence>
<comment type="similarity">
    <text evidence="3 16">Belongs to the EF-Ts family.</text>
</comment>
<protein>
    <recommendedName>
        <fullName evidence="16">Elongation factor Ts, mitochondrial</fullName>
        <shortName evidence="16">EF-Ts</shortName>
        <shortName evidence="16">EF-TsMt</shortName>
    </recommendedName>
</protein>
<evidence type="ECO:0000256" key="1">
    <source>
        <dbReference type="ARBA" id="ARBA00001947"/>
    </source>
</evidence>
<comment type="cofactor">
    <cofactor evidence="1">
        <name>Zn(2+)</name>
        <dbReference type="ChEBI" id="CHEBI:29105"/>
    </cofactor>
</comment>
<keyword evidence="16" id="KW-0496">Mitochondrion</keyword>
<dbReference type="SUPFAM" id="SSF55194">
    <property type="entry name" value="Ribosome recycling factor, RRF"/>
    <property type="match status" value="1"/>
</dbReference>
<dbReference type="EMBL" id="JARGDH010000006">
    <property type="protein sequence ID" value="KAL0266228.1"/>
    <property type="molecule type" value="Genomic_DNA"/>
</dbReference>
<keyword evidence="11 16" id="KW-0648">Protein biosynthesis</keyword>
<dbReference type="PROSITE" id="PS01126">
    <property type="entry name" value="EF_TS_1"/>
    <property type="match status" value="1"/>
</dbReference>
<dbReference type="InterPro" id="IPR014039">
    <property type="entry name" value="Transl_elong_EFTs/EF1B_dimer"/>
</dbReference>
<keyword evidence="8 16" id="KW-0251">Elongation factor</keyword>
<comment type="caution">
    <text evidence="19">The sequence shown here is derived from an EMBL/GenBank/DDBJ whole genome shotgun (WGS) entry which is preliminary data.</text>
</comment>
<dbReference type="InterPro" id="IPR036424">
    <property type="entry name" value="UPP_synth-like_sf"/>
</dbReference>
<feature type="transmembrane region" description="Helical" evidence="17">
    <location>
        <begin position="678"/>
        <end position="711"/>
    </location>
</feature>
<evidence type="ECO:0000256" key="12">
    <source>
        <dbReference type="ARBA" id="ARBA00022989"/>
    </source>
</evidence>
<dbReference type="GO" id="GO:0003746">
    <property type="term" value="F:translation elongation factor activity"/>
    <property type="evidence" value="ECO:0007669"/>
    <property type="project" value="UniProtKB-UniRule"/>
</dbReference>
<feature type="transmembrane region" description="Helical" evidence="17">
    <location>
        <begin position="378"/>
        <end position="399"/>
    </location>
</feature>
<dbReference type="HAMAP" id="MF_00050">
    <property type="entry name" value="EF_Ts"/>
    <property type="match status" value="1"/>
</dbReference>
<comment type="subcellular location">
    <subcellularLocation>
        <location evidence="2">Membrane</location>
        <topology evidence="2">Multi-pass membrane protein</topology>
    </subcellularLocation>
    <subcellularLocation>
        <location evidence="16">Mitochondrion</location>
    </subcellularLocation>
</comment>
<evidence type="ECO:0000256" key="8">
    <source>
        <dbReference type="ARBA" id="ARBA00022768"/>
    </source>
</evidence>
<comment type="similarity">
    <text evidence="4">Belongs to the peptidase M50A family.</text>
</comment>
<dbReference type="Pfam" id="PF00889">
    <property type="entry name" value="EF_TS"/>
    <property type="match status" value="1"/>
</dbReference>
<evidence type="ECO:0000256" key="5">
    <source>
        <dbReference type="ARBA" id="ARBA00022670"/>
    </source>
</evidence>
<keyword evidence="13" id="KW-0482">Metalloprotease</keyword>
<dbReference type="InterPro" id="IPR001816">
    <property type="entry name" value="Transl_elong_EFTs/EF1B"/>
</dbReference>
<evidence type="ECO:0000256" key="13">
    <source>
        <dbReference type="ARBA" id="ARBA00023049"/>
    </source>
</evidence>
<evidence type="ECO:0000256" key="4">
    <source>
        <dbReference type="ARBA" id="ARBA00009989"/>
    </source>
</evidence>
<evidence type="ECO:0000256" key="6">
    <source>
        <dbReference type="ARBA" id="ARBA00022679"/>
    </source>
</evidence>
<dbReference type="InterPro" id="IPR009060">
    <property type="entry name" value="UBA-like_sf"/>
</dbReference>
<dbReference type="Pfam" id="PF17820">
    <property type="entry name" value="PDZ_6"/>
    <property type="match status" value="1"/>
</dbReference>
<dbReference type="InterPro" id="IPR001441">
    <property type="entry name" value="UPP_synth-like"/>
</dbReference>
<comment type="catalytic activity">
    <reaction evidence="15">
        <text>n isopentenyl diphosphate + (2E,6E)-farnesyl diphosphate = a di-trans,poly-cis-polyprenyl diphosphate + n diphosphate</text>
        <dbReference type="Rhea" id="RHEA:53008"/>
        <dbReference type="Rhea" id="RHEA-COMP:19494"/>
        <dbReference type="ChEBI" id="CHEBI:33019"/>
        <dbReference type="ChEBI" id="CHEBI:128769"/>
        <dbReference type="ChEBI" id="CHEBI:136960"/>
        <dbReference type="ChEBI" id="CHEBI:175763"/>
        <dbReference type="EC" id="2.5.1.87"/>
    </reaction>
</comment>
<dbReference type="CDD" id="cd14275">
    <property type="entry name" value="UBA_EF-Ts"/>
    <property type="match status" value="1"/>
</dbReference>
<dbReference type="SUPFAM" id="SSF54713">
    <property type="entry name" value="Elongation factor Ts (EF-Ts), dimerisation domain"/>
    <property type="match status" value="2"/>
</dbReference>
<dbReference type="GO" id="GO:0006508">
    <property type="term" value="P:proteolysis"/>
    <property type="evidence" value="ECO:0007669"/>
    <property type="project" value="UniProtKB-KW"/>
</dbReference>
<dbReference type="FunFam" id="1.10.8.10:FF:000001">
    <property type="entry name" value="Elongation factor Ts"/>
    <property type="match status" value="1"/>
</dbReference>
<evidence type="ECO:0000256" key="7">
    <source>
        <dbReference type="ARBA" id="ARBA00022692"/>
    </source>
</evidence>
<keyword evidence="9" id="KW-0378">Hydrolase</keyword>
<dbReference type="GO" id="GO:0004222">
    <property type="term" value="F:metalloendopeptidase activity"/>
    <property type="evidence" value="ECO:0007669"/>
    <property type="project" value="InterPro"/>
</dbReference>
<keyword evidence="6" id="KW-0808">Transferase</keyword>
<dbReference type="SUPFAM" id="SSF64005">
    <property type="entry name" value="Undecaprenyl diphosphate synthase"/>
    <property type="match status" value="1"/>
</dbReference>
<dbReference type="InterPro" id="IPR041489">
    <property type="entry name" value="PDZ_6"/>
</dbReference>
<evidence type="ECO:0000256" key="9">
    <source>
        <dbReference type="ARBA" id="ARBA00022801"/>
    </source>
</evidence>
<keyword evidence="7 17" id="KW-0812">Transmembrane</keyword>
<dbReference type="Gene3D" id="1.10.8.10">
    <property type="entry name" value="DNA helicase RuvA subunit, C-terminal domain"/>
    <property type="match status" value="1"/>
</dbReference>
<dbReference type="InterPro" id="IPR008915">
    <property type="entry name" value="Peptidase_M50"/>
</dbReference>
<keyword evidence="12 17" id="KW-1133">Transmembrane helix</keyword>
<dbReference type="PANTHER" id="PTHR11741">
    <property type="entry name" value="ELONGATION FACTOR TS"/>
    <property type="match status" value="1"/>
</dbReference>
<dbReference type="PANTHER" id="PTHR11741:SF0">
    <property type="entry name" value="ELONGATION FACTOR TS, MITOCHONDRIAL"/>
    <property type="match status" value="1"/>
</dbReference>
<dbReference type="Gene3D" id="1.10.286.20">
    <property type="match status" value="1"/>
</dbReference>
<evidence type="ECO:0000256" key="11">
    <source>
        <dbReference type="ARBA" id="ARBA00022917"/>
    </source>
</evidence>
<dbReference type="NCBIfam" id="TIGR00054">
    <property type="entry name" value="RIP metalloprotease RseP"/>
    <property type="match status" value="1"/>
</dbReference>
<dbReference type="InterPro" id="IPR036191">
    <property type="entry name" value="RRF_sf"/>
</dbReference>
<dbReference type="Gene3D" id="3.30.479.20">
    <property type="entry name" value="Elongation factor Ts, dimerisation domain"/>
    <property type="match status" value="2"/>
</dbReference>
<name>A0AAW2H8U9_9NEOP</name>
<dbReference type="NCBIfam" id="TIGR00116">
    <property type="entry name" value="tsf"/>
    <property type="match status" value="1"/>
</dbReference>
<keyword evidence="14 17" id="KW-0472">Membrane</keyword>
<dbReference type="SUPFAM" id="SSF46934">
    <property type="entry name" value="UBA-like"/>
    <property type="match status" value="1"/>
</dbReference>
<keyword evidence="5" id="KW-0645">Protease</keyword>
<gene>
    <name evidence="19" type="ORF">PYX00_011946</name>
</gene>
<evidence type="ECO:0000313" key="19">
    <source>
        <dbReference type="EMBL" id="KAL0266228.1"/>
    </source>
</evidence>
<dbReference type="PROSITE" id="PS50106">
    <property type="entry name" value="PDZ"/>
    <property type="match status" value="1"/>
</dbReference>
<reference evidence="19" key="1">
    <citation type="journal article" date="2024" name="Gigascience">
        <title>Chromosome-level genome of the poultry shaft louse Menopon gallinae provides insight into the host-switching and adaptive evolution of parasitic lice.</title>
        <authorList>
            <person name="Xu Y."/>
            <person name="Ma L."/>
            <person name="Liu S."/>
            <person name="Liang Y."/>
            <person name="Liu Q."/>
            <person name="He Z."/>
            <person name="Tian L."/>
            <person name="Duan Y."/>
            <person name="Cai W."/>
            <person name="Li H."/>
            <person name="Song F."/>
        </authorList>
    </citation>
    <scope>NUCLEOTIDE SEQUENCE</scope>
    <source>
        <strain evidence="19">Cailab_2023a</strain>
    </source>
</reference>
<evidence type="ECO:0000259" key="18">
    <source>
        <dbReference type="PROSITE" id="PS50106"/>
    </source>
</evidence>
<comment type="function">
    <text evidence="16">Associates with the EF-Tu.GDP complex and induces the exchange of GDP to GTP. It remains bound to the aminoacyl-tRNA.EF-Tu.GTP complex up to the GTP hydrolysis stage on the ribosome.</text>
</comment>
<dbReference type="Pfam" id="PF02163">
    <property type="entry name" value="Peptidase_M50"/>
    <property type="match status" value="1"/>
</dbReference>
<dbReference type="Gene3D" id="2.30.42.10">
    <property type="match status" value="1"/>
</dbReference>
<proteinExistence type="inferred from homology"/>
<dbReference type="GO" id="GO:0045547">
    <property type="term" value="F:ditrans,polycis-polyprenyl diphosphate synthase [(2E,6E)-farnesyl diphosphate specific] activity"/>
    <property type="evidence" value="ECO:0007669"/>
    <property type="project" value="UniProtKB-EC"/>
</dbReference>
<dbReference type="AlphaFoldDB" id="A0AAW2H8U9"/>
<dbReference type="SUPFAM" id="SSF50156">
    <property type="entry name" value="PDZ domain-like"/>
    <property type="match status" value="2"/>
</dbReference>
<dbReference type="InterPro" id="IPR004387">
    <property type="entry name" value="Pept_M50_Zn"/>
</dbReference>
<evidence type="ECO:0000256" key="14">
    <source>
        <dbReference type="ARBA" id="ARBA00023136"/>
    </source>
</evidence>
<sequence>MSYNPSPAEVKKLREHTGAGMGDCKKALLAVEGDFNEAVIWLRKHNLAVAGKRCDRAAHEGRVFICVAGKNASVLELSCETDFVAMTEDMARLGESLAEELALSGSHQLNEMQEERLKEVAATLKENIGVRRIQTLNVGELELVGEYLHSKKNLGVLVKAKCTSITADNEVQLKELLKDLAMHIAAYAPIYISRDKVDESFLEEQRKIAEGQAQDLKGKPEQVIAKILKATPLIQVANVNIPEARMVVIQAWDKTVLPEIEKAIRASDLGVNPVNDGNLIRLNFPLLSEQRRKDTLKQAKGLVINLAINYGGQDEIIRAFERFCASKVQEPLNCVTLAKYLDVAELPNVDLVIRTSGLASMEMNKLLKAAHGLCVPKYLAFFIGVYPVVVNYFLALLGLGASLEGSQSYESLAPHSLLTASAWRRIVIYLAGPLFNILFAIIVFALVNFRGFSLPDYSTKLLVEGTQLTPLEKADVVLKVNGQEVQYYSDILKLLPNEEQVVEFAVERAGVLKDLRVFCSLLSFMKNVHPWIPLKISQVQANSPAKLAGLKTGDTILSVNGHKVEDYGELENLKENLSRGEYDILVERHGSQEHLKLYTVMPKWGILFSAPLLRTQKAKGLVQALEQSYLQTFQFMLKAFEGIWALILSPFTHSKYISGPVGITGQLASASSQGLTVWLQLLGLISASLAAMNLFFPISVLDGGQAFIALLEALRRKRFTTKTLMRVHMSGLLVVLILLVLGVFNDMGTLFK</sequence>
<dbReference type="InterPro" id="IPR036034">
    <property type="entry name" value="PDZ_sf"/>
</dbReference>
<evidence type="ECO:0000256" key="17">
    <source>
        <dbReference type="SAM" id="Phobius"/>
    </source>
</evidence>
<evidence type="ECO:0000256" key="15">
    <source>
        <dbReference type="ARBA" id="ARBA00047353"/>
    </source>
</evidence>
<dbReference type="InterPro" id="IPR018101">
    <property type="entry name" value="Transl_elong_Ts_CS"/>
</dbReference>
<feature type="transmembrane region" description="Helical" evidence="17">
    <location>
        <begin position="723"/>
        <end position="744"/>
    </location>
</feature>
<feature type="domain" description="PDZ" evidence="18">
    <location>
        <begin position="536"/>
        <end position="566"/>
    </location>
</feature>
<dbReference type="GO" id="GO:0005739">
    <property type="term" value="C:mitochondrion"/>
    <property type="evidence" value="ECO:0007669"/>
    <property type="project" value="UniProtKB-SubCell"/>
</dbReference>
<feature type="transmembrane region" description="Helical" evidence="17">
    <location>
        <begin position="426"/>
        <end position="447"/>
    </location>
</feature>
<evidence type="ECO:0000256" key="16">
    <source>
        <dbReference type="HAMAP-Rule" id="MF_03135"/>
    </source>
</evidence>
<dbReference type="InterPro" id="IPR001478">
    <property type="entry name" value="PDZ"/>
</dbReference>
<evidence type="ECO:0000256" key="2">
    <source>
        <dbReference type="ARBA" id="ARBA00004141"/>
    </source>
</evidence>
<dbReference type="SMART" id="SM00228">
    <property type="entry name" value="PDZ"/>
    <property type="match status" value="1"/>
</dbReference>